<protein>
    <submittedName>
        <fullName evidence="1">Uncharacterized protein</fullName>
    </submittedName>
</protein>
<proteinExistence type="predicted"/>
<name>A0AAW2GR01_9HYME</name>
<gene>
    <name evidence="1" type="ORF">PUN28_001729</name>
</gene>
<accession>A0AAW2GR01</accession>
<dbReference type="AlphaFoldDB" id="A0AAW2GR01"/>
<reference evidence="1 2" key="1">
    <citation type="submission" date="2023-03" db="EMBL/GenBank/DDBJ databases">
        <title>High recombination rates correlate with genetic variation in Cardiocondyla obscurior ants.</title>
        <authorList>
            <person name="Errbii M."/>
        </authorList>
    </citation>
    <scope>NUCLEOTIDE SEQUENCE [LARGE SCALE GENOMIC DNA]</scope>
    <source>
        <strain evidence="1">Alpha-2009</strain>
        <tissue evidence="1">Whole body</tissue>
    </source>
</reference>
<evidence type="ECO:0000313" key="1">
    <source>
        <dbReference type="EMBL" id="KAL0129658.1"/>
    </source>
</evidence>
<sequence>MISINYYINVYITYIYTNVNKIKKNSNFLYILFITKRLCTCIHKISLSPHNYFLVRFCNTSYDFTKIIL</sequence>
<keyword evidence="2" id="KW-1185">Reference proteome</keyword>
<dbReference type="EMBL" id="JADYXP020000002">
    <property type="protein sequence ID" value="KAL0129658.1"/>
    <property type="molecule type" value="Genomic_DNA"/>
</dbReference>
<evidence type="ECO:0000313" key="2">
    <source>
        <dbReference type="Proteomes" id="UP001430953"/>
    </source>
</evidence>
<comment type="caution">
    <text evidence="1">The sequence shown here is derived from an EMBL/GenBank/DDBJ whole genome shotgun (WGS) entry which is preliminary data.</text>
</comment>
<dbReference type="Proteomes" id="UP001430953">
    <property type="component" value="Unassembled WGS sequence"/>
</dbReference>
<organism evidence="1 2">
    <name type="scientific">Cardiocondyla obscurior</name>
    <dbReference type="NCBI Taxonomy" id="286306"/>
    <lineage>
        <taxon>Eukaryota</taxon>
        <taxon>Metazoa</taxon>
        <taxon>Ecdysozoa</taxon>
        <taxon>Arthropoda</taxon>
        <taxon>Hexapoda</taxon>
        <taxon>Insecta</taxon>
        <taxon>Pterygota</taxon>
        <taxon>Neoptera</taxon>
        <taxon>Endopterygota</taxon>
        <taxon>Hymenoptera</taxon>
        <taxon>Apocrita</taxon>
        <taxon>Aculeata</taxon>
        <taxon>Formicoidea</taxon>
        <taxon>Formicidae</taxon>
        <taxon>Myrmicinae</taxon>
        <taxon>Cardiocondyla</taxon>
    </lineage>
</organism>